<keyword evidence="3" id="KW-1185">Reference proteome</keyword>
<dbReference type="PANTHER" id="PTHR43245">
    <property type="entry name" value="BIFUNCTIONAL POLYMYXIN RESISTANCE PROTEIN ARNA"/>
    <property type="match status" value="1"/>
</dbReference>
<reference evidence="2 3" key="1">
    <citation type="submission" date="2018-05" db="EMBL/GenBank/DDBJ databases">
        <title>Genomic Encyclopedia of Type Strains, Phase IV (KMG-IV): sequencing the most valuable type-strain genomes for metagenomic binning, comparative biology and taxonomic classification.</title>
        <authorList>
            <person name="Goeker M."/>
        </authorList>
    </citation>
    <scope>NUCLEOTIDE SEQUENCE [LARGE SCALE GENOMIC DNA]</scope>
    <source>
        <strain evidence="2 3">DSM 3183</strain>
    </source>
</reference>
<dbReference type="Proteomes" id="UP000248014">
    <property type="component" value="Unassembled WGS sequence"/>
</dbReference>
<proteinExistence type="predicted"/>
<dbReference type="PANTHER" id="PTHR43245:SF13">
    <property type="entry name" value="UDP-D-APIOSE_UDP-D-XYLOSE SYNTHASE 2"/>
    <property type="match status" value="1"/>
</dbReference>
<organism evidence="2 3">
    <name type="scientific">Blastomonas natatoria</name>
    <dbReference type="NCBI Taxonomy" id="34015"/>
    <lineage>
        <taxon>Bacteria</taxon>
        <taxon>Pseudomonadati</taxon>
        <taxon>Pseudomonadota</taxon>
        <taxon>Alphaproteobacteria</taxon>
        <taxon>Sphingomonadales</taxon>
        <taxon>Sphingomonadaceae</taxon>
        <taxon>Blastomonas</taxon>
    </lineage>
</organism>
<feature type="domain" description="NAD-dependent epimerase/dehydratase" evidence="1">
    <location>
        <begin position="8"/>
        <end position="221"/>
    </location>
</feature>
<dbReference type="CDD" id="cd08946">
    <property type="entry name" value="SDR_e"/>
    <property type="match status" value="1"/>
</dbReference>
<evidence type="ECO:0000313" key="3">
    <source>
        <dbReference type="Proteomes" id="UP000248014"/>
    </source>
</evidence>
<dbReference type="AlphaFoldDB" id="A0A2V3VM81"/>
<sequence>MACAVTRVLLTGATGFVGRQLLARLEERGLFVRAVVRDGTEDRLPASGTVRDVISTGSLFHESAEWWTQASQGVDLVIHAAWYAEPGKYLVAPENIDCLTGTITMAKGCLRSGVKRFVGLGTCFEYDLSQGLLSVDTPLRPTAPYGDAKAATYLALSHWLPQAGMEFLWCRLFYLYGEGEDERRFVPYLHAQLQAGKTADLTSGQQVRDYLDVRDAAAMIVDRALGPAQGAINICSGIPTTVRAMAESIADEYGRRDLLNFGARADNLVDPPCVVGRP</sequence>
<dbReference type="InterPro" id="IPR001509">
    <property type="entry name" value="Epimerase_deHydtase"/>
</dbReference>
<name>A0A2V3VM81_9SPHN</name>
<accession>A0A2V3VM81</accession>
<comment type="caution">
    <text evidence="2">The sequence shown here is derived from an EMBL/GenBank/DDBJ whole genome shotgun (WGS) entry which is preliminary data.</text>
</comment>
<dbReference type="Pfam" id="PF01370">
    <property type="entry name" value="Epimerase"/>
    <property type="match status" value="1"/>
</dbReference>
<dbReference type="Gene3D" id="3.40.50.720">
    <property type="entry name" value="NAD(P)-binding Rossmann-like Domain"/>
    <property type="match status" value="1"/>
</dbReference>
<dbReference type="SUPFAM" id="SSF51735">
    <property type="entry name" value="NAD(P)-binding Rossmann-fold domains"/>
    <property type="match status" value="1"/>
</dbReference>
<evidence type="ECO:0000259" key="1">
    <source>
        <dbReference type="Pfam" id="PF01370"/>
    </source>
</evidence>
<gene>
    <name evidence="2" type="ORF">C7451_104205</name>
</gene>
<protein>
    <submittedName>
        <fullName evidence="2">dTDP-6-deoxy-L-talose 4-dehydrogenase (NAD+)</fullName>
    </submittedName>
</protein>
<evidence type="ECO:0000313" key="2">
    <source>
        <dbReference type="EMBL" id="PXW77709.1"/>
    </source>
</evidence>
<dbReference type="EMBL" id="QJJM01000004">
    <property type="protein sequence ID" value="PXW77709.1"/>
    <property type="molecule type" value="Genomic_DNA"/>
</dbReference>
<dbReference type="InterPro" id="IPR050177">
    <property type="entry name" value="Lipid_A_modif_metabolic_enz"/>
</dbReference>
<dbReference type="InterPro" id="IPR036291">
    <property type="entry name" value="NAD(P)-bd_dom_sf"/>
</dbReference>